<evidence type="ECO:0000256" key="2">
    <source>
        <dbReference type="SAM" id="SignalP"/>
    </source>
</evidence>
<evidence type="ECO:0000313" key="4">
    <source>
        <dbReference type="Proteomes" id="UP001172687"/>
    </source>
</evidence>
<keyword evidence="2" id="KW-0732">Signal</keyword>
<feature type="signal peptide" evidence="2">
    <location>
        <begin position="1"/>
        <end position="22"/>
    </location>
</feature>
<feature type="compositionally biased region" description="Low complexity" evidence="1">
    <location>
        <begin position="313"/>
        <end position="324"/>
    </location>
</feature>
<accession>A0ABT8HL97</accession>
<name>A0ABT8HL97_MYCAO</name>
<keyword evidence="4" id="KW-1185">Reference proteome</keyword>
<proteinExistence type="predicted"/>
<dbReference type="EMBL" id="JAUHTC010000091">
    <property type="protein sequence ID" value="MDN4521519.1"/>
    <property type="molecule type" value="Genomic_DNA"/>
</dbReference>
<comment type="caution">
    <text evidence="3">The sequence shown here is derived from an EMBL/GenBank/DDBJ whole genome shotgun (WGS) entry which is preliminary data.</text>
</comment>
<dbReference type="Proteomes" id="UP001172687">
    <property type="component" value="Unassembled WGS sequence"/>
</dbReference>
<reference evidence="3" key="1">
    <citation type="submission" date="2023-07" db="EMBL/GenBank/DDBJ databases">
        <title>Degradation of tert-butanol by M. austroafricanum TBA100.</title>
        <authorList>
            <person name="Helbich S."/>
            <person name="Vainshtein Y."/>
        </authorList>
    </citation>
    <scope>NUCLEOTIDE SEQUENCE</scope>
    <source>
        <strain evidence="3">TBA100</strain>
    </source>
</reference>
<dbReference type="RefSeq" id="WP_011781535.1">
    <property type="nucleotide sequence ID" value="NZ_CP070380.1"/>
</dbReference>
<gene>
    <name evidence="3" type="ORF">QYF68_27395</name>
</gene>
<evidence type="ECO:0000256" key="1">
    <source>
        <dbReference type="SAM" id="MobiDB-lite"/>
    </source>
</evidence>
<feature type="region of interest" description="Disordered" evidence="1">
    <location>
        <begin position="307"/>
        <end position="373"/>
    </location>
</feature>
<evidence type="ECO:0000313" key="3">
    <source>
        <dbReference type="EMBL" id="MDN4521519.1"/>
    </source>
</evidence>
<feature type="compositionally biased region" description="Basic and acidic residues" evidence="1">
    <location>
        <begin position="343"/>
        <end position="352"/>
    </location>
</feature>
<sequence length="373" mass="37743">MQVAVRTIRVAGVTLLATSTIAAAPALPTTGISPASRDVHLAATTAVIKPADFYRHIVVETTRNVGGLWGAFSAQPFPVAQVAVGNQVAFVSDLVETVSGVLRGEYPPTEILAPIGDAVATASRNVVTVAAGLVAALPALTISVVLPVVSTVVSAAFAVADIVRAVAHLDVVELVDAIVNVPGWIVNGFLNGTVIPNEAVPLAIPGFLTVENGFLPVGPAATVIDRTQLVAEQMSRYPTTAPAEPDAGPVDEADVDSTDAVPSPPGEDADVPVDDDRVPADGNEPAAPGAVELRGDVLDDLDVLAASEPAPETSTADTPSDAAAMIDPSDTTASEDGVPAEVSTRRAAESTHRAVAAATPEGSPPSSPAARTE</sequence>
<evidence type="ECO:0008006" key="5">
    <source>
        <dbReference type="Google" id="ProtNLM"/>
    </source>
</evidence>
<feature type="chain" id="PRO_5045687407" description="PE-PGRS family protein" evidence="2">
    <location>
        <begin position="23"/>
        <end position="373"/>
    </location>
</feature>
<protein>
    <recommendedName>
        <fullName evidence="5">PE-PGRS family protein</fullName>
    </recommendedName>
</protein>
<organism evidence="3 4">
    <name type="scientific">Mycolicibacterium austroafricanum</name>
    <name type="common">Mycobacterium austroafricanum</name>
    <dbReference type="NCBI Taxonomy" id="39687"/>
    <lineage>
        <taxon>Bacteria</taxon>
        <taxon>Bacillati</taxon>
        <taxon>Actinomycetota</taxon>
        <taxon>Actinomycetes</taxon>
        <taxon>Mycobacteriales</taxon>
        <taxon>Mycobacteriaceae</taxon>
        <taxon>Mycolicibacterium</taxon>
    </lineage>
</organism>
<feature type="region of interest" description="Disordered" evidence="1">
    <location>
        <begin position="238"/>
        <end position="294"/>
    </location>
</feature>